<dbReference type="GO" id="GO:0006206">
    <property type="term" value="P:pyrimidine nucleobase metabolic process"/>
    <property type="evidence" value="ECO:0007669"/>
    <property type="project" value="TreeGrafter"/>
</dbReference>
<dbReference type="GO" id="GO:0009166">
    <property type="term" value="P:nucleotide catabolic process"/>
    <property type="evidence" value="ECO:0007669"/>
    <property type="project" value="TreeGrafter"/>
</dbReference>
<dbReference type="InterPro" id="IPR023214">
    <property type="entry name" value="HAD_sf"/>
</dbReference>
<dbReference type="EMBL" id="HG793130">
    <property type="protein sequence ID" value="CDK29305.1"/>
    <property type="molecule type" value="Genomic_DNA"/>
</dbReference>
<dbReference type="NCBIfam" id="TIGR01993">
    <property type="entry name" value="Pyr-5-nucltdase"/>
    <property type="match status" value="1"/>
</dbReference>
<accession>W6MXQ6</accession>
<dbReference type="SFLD" id="SFLDG01132">
    <property type="entry name" value="C1.5.3:_5'-Nucleotidase_Like"/>
    <property type="match status" value="1"/>
</dbReference>
<dbReference type="PANTHER" id="PTHR47438">
    <property type="entry name" value="PHOSPHATE METABOLISM PROTEIN 8-RELATED"/>
    <property type="match status" value="1"/>
</dbReference>
<dbReference type="Gene3D" id="1.10.150.450">
    <property type="match status" value="1"/>
</dbReference>
<keyword evidence="2" id="KW-1185">Reference proteome</keyword>
<protein>
    <recommendedName>
        <fullName evidence="3">Pyrimidine 5'-nucleotidase</fullName>
    </recommendedName>
</protein>
<dbReference type="STRING" id="1382522.W6MXQ6"/>
<evidence type="ECO:0000313" key="1">
    <source>
        <dbReference type="EMBL" id="CDK29305.1"/>
    </source>
</evidence>
<dbReference type="GeneID" id="34522680"/>
<dbReference type="InterPro" id="IPR006439">
    <property type="entry name" value="HAD-SF_hydro_IA"/>
</dbReference>
<dbReference type="InterPro" id="IPR036412">
    <property type="entry name" value="HAD-like_sf"/>
</dbReference>
<reference evidence="1" key="1">
    <citation type="submission" date="2013-12" db="EMBL/GenBank/DDBJ databases">
        <authorList>
            <person name="Genoscope - CEA"/>
        </authorList>
    </citation>
    <scope>NUCLEOTIDE SEQUENCE</scope>
    <source>
        <strain evidence="1">CBS 1993</strain>
    </source>
</reference>
<dbReference type="Gene3D" id="3.40.50.1000">
    <property type="entry name" value="HAD superfamily/HAD-like"/>
    <property type="match status" value="1"/>
</dbReference>
<dbReference type="AlphaFoldDB" id="W6MXQ6"/>
<dbReference type="SFLD" id="SFLDS00003">
    <property type="entry name" value="Haloacid_Dehalogenase"/>
    <property type="match status" value="1"/>
</dbReference>
<dbReference type="PANTHER" id="PTHR47438:SF1">
    <property type="entry name" value="PHOSPHATE METABOLISM PROTEIN 8-RELATED"/>
    <property type="match status" value="1"/>
</dbReference>
<dbReference type="SFLD" id="SFLDG01129">
    <property type="entry name" value="C1.5:_HAD__Beta-PGM__Phosphata"/>
    <property type="match status" value="1"/>
</dbReference>
<evidence type="ECO:0008006" key="3">
    <source>
        <dbReference type="Google" id="ProtNLM"/>
    </source>
</evidence>
<dbReference type="GO" id="GO:0008252">
    <property type="term" value="F:nucleotidase activity"/>
    <property type="evidence" value="ECO:0007669"/>
    <property type="project" value="TreeGrafter"/>
</dbReference>
<dbReference type="NCBIfam" id="TIGR01509">
    <property type="entry name" value="HAD-SF-IA-v3"/>
    <property type="match status" value="1"/>
</dbReference>
<dbReference type="FunFam" id="1.10.150.450:FF:000001">
    <property type="entry name" value="SDT1p Pyrimidine nucleotidase"/>
    <property type="match status" value="1"/>
</dbReference>
<reference evidence="1" key="2">
    <citation type="submission" date="2014-02" db="EMBL/GenBank/DDBJ databases">
        <title>Complete DNA sequence of /Kuraishia capsulata/ illustrates novel genomic features among budding yeasts (/Saccharomycotina/).</title>
        <authorList>
            <person name="Morales L."/>
            <person name="Noel B."/>
            <person name="Porcel B."/>
            <person name="Marcet-Houben M."/>
            <person name="Hullo M-F."/>
            <person name="Sacerdot C."/>
            <person name="Tekaia F."/>
            <person name="Leh-Louis V."/>
            <person name="Despons L."/>
            <person name="Khanna V."/>
            <person name="Aury J-M."/>
            <person name="Barbe V."/>
            <person name="Couloux A."/>
            <person name="Labadie K."/>
            <person name="Pelletier E."/>
            <person name="Souciet J-L."/>
            <person name="Boekhout T."/>
            <person name="Gabaldon T."/>
            <person name="Wincker P."/>
            <person name="Dujon B."/>
        </authorList>
    </citation>
    <scope>NUCLEOTIDE SEQUENCE</scope>
    <source>
        <strain evidence="1">CBS 1993</strain>
    </source>
</reference>
<name>W6MXQ6_9ASCO</name>
<dbReference type="Proteomes" id="UP000019384">
    <property type="component" value="Unassembled WGS sequence"/>
</dbReference>
<organism evidence="1 2">
    <name type="scientific">Kuraishia capsulata CBS 1993</name>
    <dbReference type="NCBI Taxonomy" id="1382522"/>
    <lineage>
        <taxon>Eukaryota</taxon>
        <taxon>Fungi</taxon>
        <taxon>Dikarya</taxon>
        <taxon>Ascomycota</taxon>
        <taxon>Saccharomycotina</taxon>
        <taxon>Pichiomycetes</taxon>
        <taxon>Pichiales</taxon>
        <taxon>Pichiaceae</taxon>
        <taxon>Kuraishia</taxon>
    </lineage>
</organism>
<evidence type="ECO:0000313" key="2">
    <source>
        <dbReference type="Proteomes" id="UP000019384"/>
    </source>
</evidence>
<dbReference type="HOGENOM" id="CLU_059493_0_1_1"/>
<gene>
    <name evidence="1" type="ORF">KUCA_T00005293001</name>
</gene>
<dbReference type="RefSeq" id="XP_022461292.1">
    <property type="nucleotide sequence ID" value="XM_022600474.1"/>
</dbReference>
<dbReference type="SUPFAM" id="SSF56784">
    <property type="entry name" value="HAD-like"/>
    <property type="match status" value="1"/>
</dbReference>
<dbReference type="OrthoDB" id="1065058at2759"/>
<proteinExistence type="predicted"/>
<dbReference type="Pfam" id="PF00702">
    <property type="entry name" value="Hydrolase"/>
    <property type="match status" value="1"/>
</dbReference>
<sequence length="298" mass="34485">MALRLNELKLDQEFEAKLLGDMDDVRERAILERQAVSQADLPSLSSQLQQELPEAKFRYGFGPAPVDDKFVFFFDIDNCLYKRSTKIHDLMQIYIHRFFKKTLKLTDEEAHVLHNKYYKEYGLAIEGLVRHHKIDALEYNKVVDDSLPLEKVLRPNPALREMLLRIKEKGVCGKLWLFTNAYKNHGMRVVRLLGLGDVFDGMTFCDYSEFPLTCKPMEAMFAKALKDAGCKDKQHAYFVDDSGLNVRAAKKLGWGKVIQFVERDEDLPDLIGEDDKEREGIYVIRNILDIEKVAAELF</sequence>
<dbReference type="InterPro" id="IPR010237">
    <property type="entry name" value="Pyr-5-nucltdase"/>
</dbReference>
<dbReference type="InterPro" id="IPR052791">
    <property type="entry name" value="SSM1_domain"/>
</dbReference>